<sequence length="151" mass="16249">MARNVSLGASLVVIAGCGGSNETTTRDTASEARIAQIVGTTRIREGDCMPVTNGTRCRIRPLSTRVVVFPVIRLGTPRDFQPPPGISPVVETTSDANGFFSLRVAEGHYTIVANADGEWFPLESGHDEWAPVDVNADWTTDLDLILNHATD</sequence>
<protein>
    <recommendedName>
        <fullName evidence="3">Lipoprotein</fullName>
    </recommendedName>
</protein>
<dbReference type="AlphaFoldDB" id="A0A0K1Q2V4"/>
<dbReference type="GO" id="GO:0030246">
    <property type="term" value="F:carbohydrate binding"/>
    <property type="evidence" value="ECO:0007669"/>
    <property type="project" value="InterPro"/>
</dbReference>
<evidence type="ECO:0000313" key="2">
    <source>
        <dbReference type="Proteomes" id="UP000064967"/>
    </source>
</evidence>
<dbReference type="EMBL" id="CP012333">
    <property type="protein sequence ID" value="AKV00146.1"/>
    <property type="molecule type" value="Genomic_DNA"/>
</dbReference>
<keyword evidence="2" id="KW-1185">Reference proteome</keyword>
<reference evidence="1 2" key="1">
    <citation type="submission" date="2015-08" db="EMBL/GenBank/DDBJ databases">
        <authorList>
            <person name="Babu N.S."/>
            <person name="Beckwith C.J."/>
            <person name="Beseler K.G."/>
            <person name="Brison A."/>
            <person name="Carone J.V."/>
            <person name="Caskin T.P."/>
            <person name="Diamond M."/>
            <person name="Durham M.E."/>
            <person name="Foxe J.M."/>
            <person name="Go M."/>
            <person name="Henderson B.A."/>
            <person name="Jones I.B."/>
            <person name="McGettigan J.A."/>
            <person name="Micheletti S.J."/>
            <person name="Nasrallah M.E."/>
            <person name="Ortiz D."/>
            <person name="Piller C.R."/>
            <person name="Privatt S.R."/>
            <person name="Schneider S.L."/>
            <person name="Sharp S."/>
            <person name="Smith T.C."/>
            <person name="Stanton J.D."/>
            <person name="Ullery H.E."/>
            <person name="Wilson R.J."/>
            <person name="Serrano M.G."/>
            <person name="Buck G."/>
            <person name="Lee V."/>
            <person name="Wang Y."/>
            <person name="Carvalho R."/>
            <person name="Voegtly L."/>
            <person name="Shi R."/>
            <person name="Duckworth R."/>
            <person name="Johnson A."/>
            <person name="Loviza R."/>
            <person name="Walstead R."/>
            <person name="Shah Z."/>
            <person name="Kiflezghi M."/>
            <person name="Wade K."/>
            <person name="Ball S.L."/>
            <person name="Bradley K.W."/>
            <person name="Asai D.J."/>
            <person name="Bowman C.A."/>
            <person name="Russell D.A."/>
            <person name="Pope W.H."/>
            <person name="Jacobs-Sera D."/>
            <person name="Hendrix R.W."/>
            <person name="Hatfull G.F."/>
        </authorList>
    </citation>
    <scope>NUCLEOTIDE SEQUENCE [LARGE SCALE GENOMIC DNA]</scope>
    <source>
        <strain evidence="1 2">DSM 27648</strain>
    </source>
</reference>
<name>A0A0K1Q2V4_9BACT</name>
<dbReference type="PROSITE" id="PS51257">
    <property type="entry name" value="PROKAR_LIPOPROTEIN"/>
    <property type="match status" value="1"/>
</dbReference>
<proteinExistence type="predicted"/>
<accession>A0A0K1Q2V4</accession>
<organism evidence="1 2">
    <name type="scientific">Labilithrix luteola</name>
    <dbReference type="NCBI Taxonomy" id="1391654"/>
    <lineage>
        <taxon>Bacteria</taxon>
        <taxon>Pseudomonadati</taxon>
        <taxon>Myxococcota</taxon>
        <taxon>Polyangia</taxon>
        <taxon>Polyangiales</taxon>
        <taxon>Labilitrichaceae</taxon>
        <taxon>Labilithrix</taxon>
    </lineage>
</organism>
<dbReference type="STRING" id="1391654.AKJ09_06809"/>
<dbReference type="KEGG" id="llu:AKJ09_06809"/>
<evidence type="ECO:0008006" key="3">
    <source>
        <dbReference type="Google" id="ProtNLM"/>
    </source>
</evidence>
<gene>
    <name evidence="1" type="ORF">AKJ09_06809</name>
</gene>
<dbReference type="SUPFAM" id="SSF49452">
    <property type="entry name" value="Starch-binding domain-like"/>
    <property type="match status" value="1"/>
</dbReference>
<dbReference type="InterPro" id="IPR013784">
    <property type="entry name" value="Carb-bd-like_fold"/>
</dbReference>
<dbReference type="Proteomes" id="UP000064967">
    <property type="component" value="Chromosome"/>
</dbReference>
<evidence type="ECO:0000313" key="1">
    <source>
        <dbReference type="EMBL" id="AKV00146.1"/>
    </source>
</evidence>